<dbReference type="SMART" id="SM00208">
    <property type="entry name" value="TNFR"/>
    <property type="match status" value="3"/>
</dbReference>
<organismHost>
    <name type="scientific">Bos taurus</name>
    <name type="common">Bovine</name>
    <dbReference type="NCBI Taxonomy" id="9913"/>
</organismHost>
<dbReference type="Proteomes" id="UP000276358">
    <property type="component" value="Segment"/>
</dbReference>
<dbReference type="CDD" id="cd15839">
    <property type="entry name" value="TNFRSF_viral"/>
    <property type="match status" value="1"/>
</dbReference>
<dbReference type="InterPro" id="IPR034059">
    <property type="entry name" value="TNFRSF_N_viral"/>
</dbReference>
<organism evidence="7">
    <name type="scientific">Cowpox virus</name>
    <name type="common">CPV</name>
    <dbReference type="NCBI Taxonomy" id="10243"/>
    <lineage>
        <taxon>Viruses</taxon>
        <taxon>Varidnaviria</taxon>
        <taxon>Bamfordvirae</taxon>
        <taxon>Nucleocytoviricota</taxon>
        <taxon>Pokkesviricetes</taxon>
        <taxon>Chitovirales</taxon>
        <taxon>Poxviridae</taxon>
        <taxon>Chordopoxvirinae</taxon>
        <taxon>Orthopoxvirus</taxon>
        <taxon>Orthopoxvirus cowpox</taxon>
    </lineage>
</organism>
<accession>A0A212PP69</accession>
<dbReference type="GO" id="GO:0051044">
    <property type="term" value="P:positive regulation of membrane protein ectodomain proteolysis"/>
    <property type="evidence" value="ECO:0007669"/>
    <property type="project" value="TreeGrafter"/>
</dbReference>
<gene>
    <name evidence="7" type="primary">gCPXV0003</name>
</gene>
<keyword evidence="2" id="KW-0677">Repeat</keyword>
<keyword evidence="1" id="KW-0732">Signal</keyword>
<proteinExistence type="predicted"/>
<keyword evidence="4" id="KW-0325">Glycoprotein</keyword>
<organismHost>
    <name type="scientific">Homo sapiens</name>
    <name type="common">Human</name>
    <dbReference type="NCBI Taxonomy" id="9606"/>
</organismHost>
<evidence type="ECO:0000256" key="1">
    <source>
        <dbReference type="ARBA" id="ARBA00022729"/>
    </source>
</evidence>
<sequence>MTKVIIILGFLIINTNSLSMKCEQGVSYYNSQESKCCKLCKPGTYSEHRCDKYSDTICGYCPSDTFTSIYNRSPLCHSCRGPCGANRVEVTPCTPTTNRICHCDSNSYCLLKASDGNCVTCAPKTKCGRGYGKKGEDEMGNTICKKCRKDTYSDTVSHSDDPCKPRTR</sequence>
<organismHost>
    <name type="scientific">Apodemus sylvaticus</name>
    <name type="common">European woodmouse</name>
    <dbReference type="NCBI Taxonomy" id="10129"/>
</organismHost>
<evidence type="ECO:0000256" key="5">
    <source>
        <dbReference type="PROSITE-ProRule" id="PRU00206"/>
    </source>
</evidence>
<organismHost>
    <name type="scientific">Myodes glareolus</name>
    <name type="common">Bank vole</name>
    <name type="synonym">Clethrionomys glareolus</name>
    <dbReference type="NCBI Taxonomy" id="447135"/>
</organismHost>
<evidence type="ECO:0000256" key="4">
    <source>
        <dbReference type="ARBA" id="ARBA00023180"/>
    </source>
</evidence>
<feature type="disulfide bond" evidence="5">
    <location>
        <begin position="83"/>
        <end position="101"/>
    </location>
</feature>
<dbReference type="GO" id="GO:0005031">
    <property type="term" value="F:tumor necrosis factor receptor activity"/>
    <property type="evidence" value="ECO:0007669"/>
    <property type="project" value="TreeGrafter"/>
</dbReference>
<evidence type="ECO:0000259" key="6">
    <source>
        <dbReference type="PROSITE" id="PS50050"/>
    </source>
</evidence>
<evidence type="ECO:0000256" key="2">
    <source>
        <dbReference type="ARBA" id="ARBA00022737"/>
    </source>
</evidence>
<feature type="domain" description="TNFR-Cys" evidence="6">
    <location>
        <begin position="21"/>
        <end position="58"/>
    </location>
</feature>
<evidence type="ECO:0000256" key="3">
    <source>
        <dbReference type="ARBA" id="ARBA00023157"/>
    </source>
</evidence>
<organismHost>
    <name type="scientific">Mus musculus</name>
    <name type="common">Mouse</name>
    <dbReference type="NCBI Taxonomy" id="10090"/>
</organismHost>
<dbReference type="PANTHER" id="PTHR47386">
    <property type="entry name" value="TUMOR NECROSIS FACTOR RECEPTOR SUPERFAMILY MEMBER 1B"/>
    <property type="match status" value="1"/>
</dbReference>
<feature type="repeat" description="TNFR-Cys" evidence="5">
    <location>
        <begin position="60"/>
        <end position="101"/>
    </location>
</feature>
<organismHost>
    <name type="scientific">Microtus agrestis</name>
    <name type="common">Short-tailed field vole</name>
    <dbReference type="NCBI Taxonomy" id="29092"/>
</organismHost>
<keyword evidence="3 5" id="KW-1015">Disulfide bond</keyword>
<dbReference type="SUPFAM" id="SSF57586">
    <property type="entry name" value="TNF receptor-like"/>
    <property type="match status" value="2"/>
</dbReference>
<feature type="disulfide bond" evidence="5">
    <location>
        <begin position="61"/>
        <end position="76"/>
    </location>
</feature>
<comment type="caution">
    <text evidence="5">Lacks conserved residue(s) required for the propagation of feature annotation.</text>
</comment>
<dbReference type="Pfam" id="PF00020">
    <property type="entry name" value="TNFR_c6"/>
    <property type="match status" value="1"/>
</dbReference>
<feature type="disulfide bond" evidence="5">
    <location>
        <begin position="40"/>
        <end position="58"/>
    </location>
</feature>
<dbReference type="GO" id="GO:0043120">
    <property type="term" value="F:tumor necrosis factor binding"/>
    <property type="evidence" value="ECO:0007669"/>
    <property type="project" value="TreeGrafter"/>
</dbReference>
<dbReference type="Gene3D" id="2.10.50.10">
    <property type="entry name" value="Tumor Necrosis Factor Receptor, subunit A, domain 2"/>
    <property type="match status" value="2"/>
</dbReference>
<dbReference type="InterPro" id="IPR051670">
    <property type="entry name" value="TNF_chemokine_rcpt-like"/>
</dbReference>
<organismHost>
    <name type="scientific">Felis catus</name>
    <name type="common">Cat</name>
    <name type="synonym">Felis silvestris catus</name>
    <dbReference type="NCBI Taxonomy" id="9685"/>
</organismHost>
<evidence type="ECO:0000313" key="7">
    <source>
        <dbReference type="EMBL" id="SNB48680.1"/>
    </source>
</evidence>
<feature type="repeat" description="TNFR-Cys" evidence="5">
    <location>
        <begin position="21"/>
        <end position="58"/>
    </location>
</feature>
<reference evidence="7" key="1">
    <citation type="submission" date="2017-06" db="EMBL/GenBank/DDBJ databases">
        <authorList>
            <person name="Kim H.J."/>
            <person name="Triplett B.A."/>
        </authorList>
    </citation>
    <scope>NUCLEOTIDE SEQUENCE</scope>
    <source>
        <strain evidence="7">Ger/2015/Cat1</strain>
    </source>
</reference>
<dbReference type="PANTHER" id="PTHR47386:SF1">
    <property type="entry name" value="TUMOR NECROSIS FACTOR RECEPTOR SUPERFAMILY MEMBER 1B"/>
    <property type="match status" value="1"/>
</dbReference>
<organismHost>
    <name type="scientific">Loxodonta africana</name>
    <name type="common">African elephant</name>
    <dbReference type="NCBI Taxonomy" id="9785"/>
</organismHost>
<feature type="disulfide bond" evidence="5">
    <location>
        <begin position="37"/>
        <end position="50"/>
    </location>
</feature>
<protein>
    <recommendedName>
        <fullName evidence="6">TNFR-Cys domain-containing protein</fullName>
    </recommendedName>
</protein>
<dbReference type="InterPro" id="IPR001368">
    <property type="entry name" value="TNFR/NGFR_Cys_rich_reg"/>
</dbReference>
<dbReference type="PROSITE" id="PS50050">
    <property type="entry name" value="TNFR_NGFR_2"/>
    <property type="match status" value="2"/>
</dbReference>
<dbReference type="PROSITE" id="PS00652">
    <property type="entry name" value="TNFR_NGFR_1"/>
    <property type="match status" value="2"/>
</dbReference>
<name>A0A212PP69_COWPX</name>
<feature type="domain" description="TNFR-Cys" evidence="6">
    <location>
        <begin position="60"/>
        <end position="101"/>
    </location>
</feature>
<dbReference type="EMBL" id="LT896724">
    <property type="protein sequence ID" value="SNB48680.1"/>
    <property type="molecule type" value="Genomic_DNA"/>
</dbReference>